<keyword evidence="3" id="KW-0804">Transcription</keyword>
<dbReference type="Pfam" id="PF00027">
    <property type="entry name" value="cNMP_binding"/>
    <property type="match status" value="1"/>
</dbReference>
<dbReference type="InterPro" id="IPR036388">
    <property type="entry name" value="WH-like_DNA-bd_sf"/>
</dbReference>
<dbReference type="PROSITE" id="PS50042">
    <property type="entry name" value="CNMP_BINDING_3"/>
    <property type="match status" value="1"/>
</dbReference>
<gene>
    <name evidence="6" type="ORF">C4886_03575</name>
</gene>
<dbReference type="RefSeq" id="WP_059085432.1">
    <property type="nucleotide sequence ID" value="NZ_PSQG01000004.1"/>
</dbReference>
<dbReference type="GO" id="GO:0005829">
    <property type="term" value="C:cytosol"/>
    <property type="evidence" value="ECO:0007669"/>
    <property type="project" value="TreeGrafter"/>
</dbReference>
<dbReference type="InterPro" id="IPR014710">
    <property type="entry name" value="RmlC-like_jellyroll"/>
</dbReference>
<comment type="caution">
    <text evidence="6">The sequence shown here is derived from an EMBL/GenBank/DDBJ whole genome shotgun (WGS) entry which is preliminary data.</text>
</comment>
<dbReference type="Proteomes" id="UP000253208">
    <property type="component" value="Unassembled WGS sequence"/>
</dbReference>
<evidence type="ECO:0000259" key="5">
    <source>
        <dbReference type="PROSITE" id="PS51063"/>
    </source>
</evidence>
<keyword evidence="1" id="KW-0805">Transcription regulation</keyword>
<evidence type="ECO:0000313" key="6">
    <source>
        <dbReference type="EMBL" id="RCH45420.1"/>
    </source>
</evidence>
<organism evidence="6 7">
    <name type="scientific">Blautia obeum</name>
    <dbReference type="NCBI Taxonomy" id="40520"/>
    <lineage>
        <taxon>Bacteria</taxon>
        <taxon>Bacillati</taxon>
        <taxon>Bacillota</taxon>
        <taxon>Clostridia</taxon>
        <taxon>Lachnospirales</taxon>
        <taxon>Lachnospiraceae</taxon>
        <taxon>Blautia</taxon>
    </lineage>
</organism>
<dbReference type="GO" id="GO:0003700">
    <property type="term" value="F:DNA-binding transcription factor activity"/>
    <property type="evidence" value="ECO:0007669"/>
    <property type="project" value="TreeGrafter"/>
</dbReference>
<dbReference type="PANTHER" id="PTHR24567">
    <property type="entry name" value="CRP FAMILY TRANSCRIPTIONAL REGULATORY PROTEIN"/>
    <property type="match status" value="1"/>
</dbReference>
<dbReference type="SUPFAM" id="SSF46785">
    <property type="entry name" value="Winged helix' DNA-binding domain"/>
    <property type="match status" value="1"/>
</dbReference>
<sequence length="226" mass="25810">MDRNSCLNYFQAFPFWEHMTEEDRNFLLDNIRELHYPAGAAIQSEERQCLGTLFLLNGVLRVYLLSAQGKEATLYRLRDSDICTLSASCMLSAITFDVQIDAETDCDLLLLPAVPFSRLMKNNIYLENFIYKRTTEHFSDVIAGIERTFFMTLTQRIAAFLLDEAADTGSDELALTQEAIARSIGSAREAVSRSLKKMNKDGSIQISRGSIRILDKRRLYEMMNTF</sequence>
<dbReference type="GO" id="GO:0003677">
    <property type="term" value="F:DNA binding"/>
    <property type="evidence" value="ECO:0007669"/>
    <property type="project" value="UniProtKB-KW"/>
</dbReference>
<evidence type="ECO:0000256" key="2">
    <source>
        <dbReference type="ARBA" id="ARBA00023125"/>
    </source>
</evidence>
<dbReference type="Gene3D" id="2.60.120.10">
    <property type="entry name" value="Jelly Rolls"/>
    <property type="match status" value="1"/>
</dbReference>
<dbReference type="InterPro" id="IPR018490">
    <property type="entry name" value="cNMP-bd_dom_sf"/>
</dbReference>
<feature type="domain" description="HTH crp-type" evidence="5">
    <location>
        <begin position="151"/>
        <end position="217"/>
    </location>
</feature>
<proteinExistence type="predicted"/>
<dbReference type="Pfam" id="PF13545">
    <property type="entry name" value="HTH_Crp_2"/>
    <property type="match status" value="1"/>
</dbReference>
<dbReference type="PANTHER" id="PTHR24567:SF26">
    <property type="entry name" value="REGULATORY PROTEIN YEIL"/>
    <property type="match status" value="1"/>
</dbReference>
<feature type="domain" description="Cyclic nucleotide-binding" evidence="4">
    <location>
        <begin position="15"/>
        <end position="137"/>
    </location>
</feature>
<dbReference type="InterPro" id="IPR036390">
    <property type="entry name" value="WH_DNA-bd_sf"/>
</dbReference>
<accession>A0A367G446</accession>
<dbReference type="CDD" id="cd00038">
    <property type="entry name" value="CAP_ED"/>
    <property type="match status" value="1"/>
</dbReference>
<dbReference type="EMBL" id="PSQG01000004">
    <property type="protein sequence ID" value="RCH45420.1"/>
    <property type="molecule type" value="Genomic_DNA"/>
</dbReference>
<dbReference type="Gene3D" id="1.10.10.10">
    <property type="entry name" value="Winged helix-like DNA-binding domain superfamily/Winged helix DNA-binding domain"/>
    <property type="match status" value="1"/>
</dbReference>
<dbReference type="InterPro" id="IPR050397">
    <property type="entry name" value="Env_Response_Regulators"/>
</dbReference>
<evidence type="ECO:0000256" key="3">
    <source>
        <dbReference type="ARBA" id="ARBA00023163"/>
    </source>
</evidence>
<evidence type="ECO:0000313" key="7">
    <source>
        <dbReference type="Proteomes" id="UP000253208"/>
    </source>
</evidence>
<dbReference type="InterPro" id="IPR000595">
    <property type="entry name" value="cNMP-bd_dom"/>
</dbReference>
<dbReference type="PROSITE" id="PS51063">
    <property type="entry name" value="HTH_CRP_2"/>
    <property type="match status" value="1"/>
</dbReference>
<dbReference type="SMART" id="SM00419">
    <property type="entry name" value="HTH_CRP"/>
    <property type="match status" value="1"/>
</dbReference>
<name>A0A367G446_9FIRM</name>
<dbReference type="InterPro" id="IPR012318">
    <property type="entry name" value="HTH_CRP"/>
</dbReference>
<dbReference type="AlphaFoldDB" id="A0A367G446"/>
<evidence type="ECO:0000256" key="1">
    <source>
        <dbReference type="ARBA" id="ARBA00023015"/>
    </source>
</evidence>
<keyword evidence="2" id="KW-0238">DNA-binding</keyword>
<dbReference type="SUPFAM" id="SSF51206">
    <property type="entry name" value="cAMP-binding domain-like"/>
    <property type="match status" value="1"/>
</dbReference>
<reference evidence="6 7" key="1">
    <citation type="submission" date="2018-02" db="EMBL/GenBank/DDBJ databases">
        <title>Complete genome sequencing of Faecalibacterium prausnitzii strains isolated from the human gut.</title>
        <authorList>
            <person name="Fitzgerald B.C."/>
            <person name="Shkoporov A.N."/>
            <person name="Ross P.R."/>
            <person name="Hill C."/>
        </authorList>
    </citation>
    <scope>NUCLEOTIDE SEQUENCE [LARGE SCALE GENOMIC DNA]</scope>
    <source>
        <strain evidence="6 7">APC942/31-1</strain>
    </source>
</reference>
<evidence type="ECO:0000259" key="4">
    <source>
        <dbReference type="PROSITE" id="PS50042"/>
    </source>
</evidence>
<protein>
    <submittedName>
        <fullName evidence="6">Crp/Fnr family transcriptional regulator</fullName>
    </submittedName>
</protein>